<dbReference type="EMBL" id="MPIN01000011">
    <property type="protein sequence ID" value="OJH36340.1"/>
    <property type="molecule type" value="Genomic_DNA"/>
</dbReference>
<dbReference type="InterPro" id="IPR046342">
    <property type="entry name" value="CBS_dom_sf"/>
</dbReference>
<evidence type="ECO:0000259" key="2">
    <source>
        <dbReference type="PROSITE" id="PS51371"/>
    </source>
</evidence>
<protein>
    <recommendedName>
        <fullName evidence="2">CBS domain-containing protein</fullName>
    </recommendedName>
</protein>
<reference evidence="4" key="1">
    <citation type="submission" date="2016-11" db="EMBL/GenBank/DDBJ databases">
        <authorList>
            <person name="Shukria A."/>
            <person name="Stevens D.C."/>
        </authorList>
    </citation>
    <scope>NUCLEOTIDE SEQUENCE [LARGE SCALE GENOMIC DNA]</scope>
    <source>
        <strain evidence="4">Cbfe23</strain>
    </source>
</reference>
<organism evidence="3 4">
    <name type="scientific">Cystobacter ferrugineus</name>
    <dbReference type="NCBI Taxonomy" id="83449"/>
    <lineage>
        <taxon>Bacteria</taxon>
        <taxon>Pseudomonadati</taxon>
        <taxon>Myxococcota</taxon>
        <taxon>Myxococcia</taxon>
        <taxon>Myxococcales</taxon>
        <taxon>Cystobacterineae</taxon>
        <taxon>Archangiaceae</taxon>
        <taxon>Cystobacter</taxon>
    </lineage>
</organism>
<accession>A0A1L9B281</accession>
<keyword evidence="1" id="KW-0129">CBS domain</keyword>
<dbReference type="Gene3D" id="3.10.580.10">
    <property type="entry name" value="CBS-domain"/>
    <property type="match status" value="1"/>
</dbReference>
<gene>
    <name evidence="3" type="ORF">BON30_34910</name>
</gene>
<reference evidence="3 4" key="2">
    <citation type="submission" date="2016-12" db="EMBL/GenBank/DDBJ databases">
        <title>Draft Genome Sequence of Cystobacter ferrugineus Strain Cbfe23.</title>
        <authorList>
            <person name="Akbar S."/>
            <person name="Dowd S.E."/>
            <person name="Stevens D.C."/>
        </authorList>
    </citation>
    <scope>NUCLEOTIDE SEQUENCE [LARGE SCALE GENOMIC DNA]</scope>
    <source>
        <strain evidence="3 4">Cbfe23</strain>
    </source>
</reference>
<sequence length="89" mass="9867">MRQKPSFAEKLSTMEVALVPTDTVLRALGVMERYRVRLLPVLGEAGRMVGLLSREHVMSAWEVDPLLPVSLVMAACGAPRPPEPRLVSW</sequence>
<dbReference type="STRING" id="83449.BON30_34910"/>
<keyword evidence="4" id="KW-1185">Reference proteome</keyword>
<dbReference type="InterPro" id="IPR000644">
    <property type="entry name" value="CBS_dom"/>
</dbReference>
<dbReference type="OrthoDB" id="5383410at2"/>
<dbReference type="Pfam" id="PF00571">
    <property type="entry name" value="CBS"/>
    <property type="match status" value="1"/>
</dbReference>
<comment type="caution">
    <text evidence="3">The sequence shown here is derived from an EMBL/GenBank/DDBJ whole genome shotgun (WGS) entry which is preliminary data.</text>
</comment>
<proteinExistence type="predicted"/>
<evidence type="ECO:0000256" key="1">
    <source>
        <dbReference type="PROSITE-ProRule" id="PRU00703"/>
    </source>
</evidence>
<evidence type="ECO:0000313" key="3">
    <source>
        <dbReference type="EMBL" id="OJH36340.1"/>
    </source>
</evidence>
<dbReference type="AlphaFoldDB" id="A0A1L9B281"/>
<dbReference type="PROSITE" id="PS51371">
    <property type="entry name" value="CBS"/>
    <property type="match status" value="1"/>
</dbReference>
<evidence type="ECO:0000313" key="4">
    <source>
        <dbReference type="Proteomes" id="UP000182229"/>
    </source>
</evidence>
<dbReference type="Proteomes" id="UP000182229">
    <property type="component" value="Unassembled WGS sequence"/>
</dbReference>
<dbReference type="SUPFAM" id="SSF54631">
    <property type="entry name" value="CBS-domain pair"/>
    <property type="match status" value="1"/>
</dbReference>
<name>A0A1L9B281_9BACT</name>
<feature type="domain" description="CBS" evidence="2">
    <location>
        <begin position="11"/>
        <end position="69"/>
    </location>
</feature>